<keyword evidence="2 4" id="KW-0560">Oxidoreductase</keyword>
<dbReference type="Proteomes" id="UP000317078">
    <property type="component" value="Unassembled WGS sequence"/>
</dbReference>
<dbReference type="InterPro" id="IPR036291">
    <property type="entry name" value="NAD(P)-bd_dom_sf"/>
</dbReference>
<evidence type="ECO:0000313" key="8">
    <source>
        <dbReference type="Proteomes" id="UP000317078"/>
    </source>
</evidence>
<feature type="domain" description="D-isomer specific 2-hydroxyacid dehydrogenase catalytic" evidence="5">
    <location>
        <begin position="4"/>
        <end position="315"/>
    </location>
</feature>
<dbReference type="SUPFAM" id="SSF51735">
    <property type="entry name" value="NAD(P)-binding Rossmann-fold domains"/>
    <property type="match status" value="1"/>
</dbReference>
<evidence type="ECO:0000259" key="6">
    <source>
        <dbReference type="Pfam" id="PF02826"/>
    </source>
</evidence>
<dbReference type="PANTHER" id="PTHR42789:SF1">
    <property type="entry name" value="D-ISOMER SPECIFIC 2-HYDROXYACID DEHYDROGENASE FAMILY PROTEIN (AFU_ORTHOLOGUE AFUA_6G10090)"/>
    <property type="match status" value="1"/>
</dbReference>
<dbReference type="PROSITE" id="PS00671">
    <property type="entry name" value="D_2_HYDROXYACID_DH_3"/>
    <property type="match status" value="1"/>
</dbReference>
<feature type="domain" description="D-isomer specific 2-hydroxyacid dehydrogenase NAD-binding" evidence="6">
    <location>
        <begin position="107"/>
        <end position="284"/>
    </location>
</feature>
<organism evidence="7 8">
    <name type="scientific">Muricoccus nepalensis</name>
    <dbReference type="NCBI Taxonomy" id="1854500"/>
    <lineage>
        <taxon>Bacteria</taxon>
        <taxon>Pseudomonadati</taxon>
        <taxon>Pseudomonadota</taxon>
        <taxon>Alphaproteobacteria</taxon>
        <taxon>Acetobacterales</taxon>
        <taxon>Roseomonadaceae</taxon>
        <taxon>Muricoccus</taxon>
    </lineage>
</organism>
<evidence type="ECO:0000256" key="2">
    <source>
        <dbReference type="ARBA" id="ARBA00023002"/>
    </source>
</evidence>
<evidence type="ECO:0000313" key="7">
    <source>
        <dbReference type="EMBL" id="TPG59521.1"/>
    </source>
</evidence>
<dbReference type="RefSeq" id="WP_140881616.1">
    <property type="nucleotide sequence ID" value="NZ_RCZP01000003.1"/>
</dbReference>
<dbReference type="Gene3D" id="3.40.50.720">
    <property type="entry name" value="NAD(P)-binding Rossmann-like Domain"/>
    <property type="match status" value="2"/>
</dbReference>
<dbReference type="CDD" id="cd12173">
    <property type="entry name" value="PGDH_4"/>
    <property type="match status" value="1"/>
</dbReference>
<keyword evidence="3" id="KW-0520">NAD</keyword>
<dbReference type="GO" id="GO:0016616">
    <property type="term" value="F:oxidoreductase activity, acting on the CH-OH group of donors, NAD or NADP as acceptor"/>
    <property type="evidence" value="ECO:0007669"/>
    <property type="project" value="InterPro"/>
</dbReference>
<evidence type="ECO:0000256" key="3">
    <source>
        <dbReference type="ARBA" id="ARBA00023027"/>
    </source>
</evidence>
<keyword evidence="8" id="KW-1185">Reference proteome</keyword>
<dbReference type="InterPro" id="IPR006140">
    <property type="entry name" value="D-isomer_DH_NAD-bd"/>
</dbReference>
<dbReference type="AlphaFoldDB" id="A0A502GCQ0"/>
<sequence length="329" mass="34739">MPRVVVVDPIHPDGIRRLREAPGVVLDYPGEWPGGTDLAARLREAEAAIVRGTVVDAAFLAMAPRLRMVCRHGVGYDLVDVPAMTARGVAVMITPEANAASVAEHALMLMLAVARRVLPVDAGVRQGHWRVAGQSATFELGGRRVLVLGFGRIGTRVARLCAAFGMRVMVHDPFMPAGTIRGAGYEAVKDRDAGLATADIVTLHLPAGEATRGMVDAAFLAAMKRGAVLINTARGTLVDEAALEAALRSGHLSAAGLDVLRVEPMREPVPLLRLENVVVTPHVAASTAEGLQRMAWDAAGNVLDFLAGHPDPDAVVNREVLAAAHRPPP</sequence>
<accession>A0A502GCQ0</accession>
<protein>
    <recommendedName>
        <fullName evidence="9">Hydroxyacid dehydrogenase</fullName>
    </recommendedName>
</protein>
<evidence type="ECO:0008006" key="9">
    <source>
        <dbReference type="Google" id="ProtNLM"/>
    </source>
</evidence>
<comment type="caution">
    <text evidence="7">The sequence shown here is derived from an EMBL/GenBank/DDBJ whole genome shotgun (WGS) entry which is preliminary data.</text>
</comment>
<dbReference type="FunFam" id="3.40.50.720:FF:000203">
    <property type="entry name" value="D-3-phosphoglycerate dehydrogenase (SerA)"/>
    <property type="match status" value="1"/>
</dbReference>
<dbReference type="InterPro" id="IPR050857">
    <property type="entry name" value="D-2-hydroxyacid_DH"/>
</dbReference>
<evidence type="ECO:0000256" key="4">
    <source>
        <dbReference type="RuleBase" id="RU003719"/>
    </source>
</evidence>
<dbReference type="OrthoDB" id="9793626at2"/>
<dbReference type="InterPro" id="IPR006139">
    <property type="entry name" value="D-isomer_2_OHA_DH_cat_dom"/>
</dbReference>
<reference evidence="7 8" key="1">
    <citation type="journal article" date="2019" name="Environ. Microbiol.">
        <title>Species interactions and distinct microbial communities in high Arctic permafrost affected cryosols are associated with the CH4 and CO2 gas fluxes.</title>
        <authorList>
            <person name="Altshuler I."/>
            <person name="Hamel J."/>
            <person name="Turney S."/>
            <person name="Magnuson E."/>
            <person name="Levesque R."/>
            <person name="Greer C."/>
            <person name="Whyte L.G."/>
        </authorList>
    </citation>
    <scope>NUCLEOTIDE SEQUENCE [LARGE SCALE GENOMIC DNA]</scope>
    <source>
        <strain evidence="7 8">S9.3B</strain>
    </source>
</reference>
<gene>
    <name evidence="7" type="ORF">EAH89_04565</name>
</gene>
<proteinExistence type="inferred from homology"/>
<dbReference type="SUPFAM" id="SSF52283">
    <property type="entry name" value="Formate/glycerate dehydrogenase catalytic domain-like"/>
    <property type="match status" value="1"/>
</dbReference>
<dbReference type="InterPro" id="IPR029753">
    <property type="entry name" value="D-isomer_DH_CS"/>
</dbReference>
<dbReference type="PANTHER" id="PTHR42789">
    <property type="entry name" value="D-ISOMER SPECIFIC 2-HYDROXYACID DEHYDROGENASE FAMILY PROTEIN (AFU_ORTHOLOGUE AFUA_6G10090)"/>
    <property type="match status" value="1"/>
</dbReference>
<dbReference type="EMBL" id="RCZP01000003">
    <property type="protein sequence ID" value="TPG59521.1"/>
    <property type="molecule type" value="Genomic_DNA"/>
</dbReference>
<dbReference type="Pfam" id="PF00389">
    <property type="entry name" value="2-Hacid_dh"/>
    <property type="match status" value="1"/>
</dbReference>
<name>A0A502GCQ0_9PROT</name>
<evidence type="ECO:0000256" key="1">
    <source>
        <dbReference type="ARBA" id="ARBA00005854"/>
    </source>
</evidence>
<comment type="similarity">
    <text evidence="1 4">Belongs to the D-isomer specific 2-hydroxyacid dehydrogenase family.</text>
</comment>
<dbReference type="GO" id="GO:0051287">
    <property type="term" value="F:NAD binding"/>
    <property type="evidence" value="ECO:0007669"/>
    <property type="project" value="InterPro"/>
</dbReference>
<dbReference type="Pfam" id="PF02826">
    <property type="entry name" value="2-Hacid_dh_C"/>
    <property type="match status" value="1"/>
</dbReference>
<evidence type="ECO:0000259" key="5">
    <source>
        <dbReference type="Pfam" id="PF00389"/>
    </source>
</evidence>